<dbReference type="AlphaFoldDB" id="A0A9P1IMI6"/>
<dbReference type="EMBL" id="CANHGI010000004">
    <property type="protein sequence ID" value="CAI5448385.1"/>
    <property type="molecule type" value="Genomic_DNA"/>
</dbReference>
<comment type="caution">
    <text evidence="2">The sequence shown here is derived from an EMBL/GenBank/DDBJ whole genome shotgun (WGS) entry which is preliminary data.</text>
</comment>
<organism evidence="2 3">
    <name type="scientific">Caenorhabditis angaria</name>
    <dbReference type="NCBI Taxonomy" id="860376"/>
    <lineage>
        <taxon>Eukaryota</taxon>
        <taxon>Metazoa</taxon>
        <taxon>Ecdysozoa</taxon>
        <taxon>Nematoda</taxon>
        <taxon>Chromadorea</taxon>
        <taxon>Rhabditida</taxon>
        <taxon>Rhabditina</taxon>
        <taxon>Rhabditomorpha</taxon>
        <taxon>Rhabditoidea</taxon>
        <taxon>Rhabditidae</taxon>
        <taxon>Peloderinae</taxon>
        <taxon>Caenorhabditis</taxon>
    </lineage>
</organism>
<evidence type="ECO:0000313" key="2">
    <source>
        <dbReference type="EMBL" id="CAI5448385.1"/>
    </source>
</evidence>
<sequence>MSILFLFFVFPIFLANSVDQLKTRIRFEYNINCNIQKYWGYSIEFLEEDTGSQYDDKIVAEKWRNFEGVIKEKRVSFGKITGGDGYGNNFYEIVAKIHHTCTDDGNIYEVRERIGEFEVERKEFNITFELHIDNLGTKKDTFGRMINCDIFRHANCD</sequence>
<gene>
    <name evidence="2" type="ORF">CAMP_LOCUS11022</name>
</gene>
<feature type="signal peptide" evidence="1">
    <location>
        <begin position="1"/>
        <end position="20"/>
    </location>
</feature>
<accession>A0A9P1IMI6</accession>
<keyword evidence="3" id="KW-1185">Reference proteome</keyword>
<feature type="chain" id="PRO_5040410881" evidence="1">
    <location>
        <begin position="21"/>
        <end position="157"/>
    </location>
</feature>
<evidence type="ECO:0000313" key="3">
    <source>
        <dbReference type="Proteomes" id="UP001152747"/>
    </source>
</evidence>
<protein>
    <submittedName>
        <fullName evidence="2">Uncharacterized protein</fullName>
    </submittedName>
</protein>
<dbReference type="Proteomes" id="UP001152747">
    <property type="component" value="Unassembled WGS sequence"/>
</dbReference>
<proteinExistence type="predicted"/>
<keyword evidence="1" id="KW-0732">Signal</keyword>
<reference evidence="2" key="1">
    <citation type="submission" date="2022-11" db="EMBL/GenBank/DDBJ databases">
        <authorList>
            <person name="Kikuchi T."/>
        </authorList>
    </citation>
    <scope>NUCLEOTIDE SEQUENCE</scope>
    <source>
        <strain evidence="2">PS1010</strain>
    </source>
</reference>
<name>A0A9P1IMI6_9PELO</name>
<evidence type="ECO:0000256" key="1">
    <source>
        <dbReference type="SAM" id="SignalP"/>
    </source>
</evidence>
<dbReference type="InterPro" id="IPR008588">
    <property type="entry name" value="DUF870_CAE_spp"/>
</dbReference>
<dbReference type="PANTHER" id="PTHR21479">
    <property type="match status" value="1"/>
</dbReference>
<dbReference type="Pfam" id="PF05912">
    <property type="entry name" value="DUF870"/>
    <property type="match status" value="1"/>
</dbReference>